<dbReference type="EMBL" id="LJUO01000098">
    <property type="protein sequence ID" value="KPK70253.1"/>
    <property type="molecule type" value="Genomic_DNA"/>
</dbReference>
<organism evidence="2 3">
    <name type="scientific">candidate division WOR_3 bacterium SM23_60</name>
    <dbReference type="NCBI Taxonomy" id="1703780"/>
    <lineage>
        <taxon>Bacteria</taxon>
        <taxon>Bacteria division WOR-3</taxon>
    </lineage>
</organism>
<dbReference type="Gene3D" id="2.60.40.1220">
    <property type="match status" value="1"/>
</dbReference>
<dbReference type="Proteomes" id="UP000051096">
    <property type="component" value="Unassembled WGS sequence"/>
</dbReference>
<comment type="caution">
    <text evidence="2">The sequence shown here is derived from an EMBL/GenBank/DDBJ whole genome shotgun (WGS) entry which is preliminary data.</text>
</comment>
<keyword evidence="1" id="KW-0732">Signal</keyword>
<evidence type="ECO:0000313" key="2">
    <source>
        <dbReference type="EMBL" id="KPK70253.1"/>
    </source>
</evidence>
<accession>A0A0S8GEJ6</accession>
<evidence type="ECO:0000313" key="3">
    <source>
        <dbReference type="Proteomes" id="UP000051096"/>
    </source>
</evidence>
<reference evidence="2 3" key="1">
    <citation type="journal article" date="2015" name="Microbiome">
        <title>Genomic resolution of linkages in carbon, nitrogen, and sulfur cycling among widespread estuary sediment bacteria.</title>
        <authorList>
            <person name="Baker B.J."/>
            <person name="Lazar C.S."/>
            <person name="Teske A.P."/>
            <person name="Dick G.J."/>
        </authorList>
    </citation>
    <scope>NUCLEOTIDE SEQUENCE [LARGE SCALE GENOMIC DNA]</scope>
    <source>
        <strain evidence="2">SM23_60</strain>
    </source>
</reference>
<gene>
    <name evidence="2" type="ORF">AMJ87_09175</name>
</gene>
<evidence type="ECO:0000256" key="1">
    <source>
        <dbReference type="ARBA" id="ARBA00022729"/>
    </source>
</evidence>
<dbReference type="AlphaFoldDB" id="A0A0S8GEJ6"/>
<protein>
    <submittedName>
        <fullName evidence="2">Uncharacterized protein</fullName>
    </submittedName>
</protein>
<name>A0A0S8GEJ6_UNCW3</name>
<sequence>MQHTLTSIVATLILFTTFCAHKAAPLRKDRLRPQLQSVTALSTRQLQYTFSEAVDTLTLHPDSFLITNSSDTLSILLLYPSLSAAEIVAVTDPQQDIPYRTSGVTYDTAHNKGTFETSFNGTSQKDTVKPWVVHYAQGARQREFSIVFSEAMDTTFLAFYIVPKKNLVASWQNLRACRLLPAAPEDSLRYDTTYYLYMTAGARDMSDNVMRTFVTSITPDTAYQPMRLRGRAYVNDTVVARGVAVLRRERPLGVSIIGAGNFVFEVRDTLSYTVDVISGTYSGTASVAAREENTVILQLQEKSIDDLID</sequence>
<proteinExistence type="predicted"/>
<dbReference type="InterPro" id="IPR014755">
    <property type="entry name" value="Cu-Rt/internalin_Ig-like"/>
</dbReference>